<feature type="coiled-coil region" evidence="1">
    <location>
        <begin position="319"/>
        <end position="367"/>
    </location>
</feature>
<feature type="coiled-coil region" evidence="1">
    <location>
        <begin position="151"/>
        <end position="235"/>
    </location>
</feature>
<feature type="compositionally biased region" description="Low complexity" evidence="2">
    <location>
        <begin position="468"/>
        <end position="481"/>
    </location>
</feature>
<protein>
    <submittedName>
        <fullName evidence="3">Uncharacterized protein</fullName>
    </submittedName>
</protein>
<feature type="coiled-coil region" evidence="1">
    <location>
        <begin position="605"/>
        <end position="649"/>
    </location>
</feature>
<feature type="region of interest" description="Disordered" evidence="2">
    <location>
        <begin position="421"/>
        <end position="498"/>
    </location>
</feature>
<comment type="caution">
    <text evidence="3">The sequence shown here is derived from an EMBL/GenBank/DDBJ whole genome shotgun (WGS) entry which is preliminary data.</text>
</comment>
<proteinExistence type="predicted"/>
<dbReference type="AlphaFoldDB" id="A0A836C998"/>
<gene>
    <name evidence="3" type="ORF">JKP88DRAFT_282028</name>
</gene>
<dbReference type="Proteomes" id="UP000664859">
    <property type="component" value="Unassembled WGS sequence"/>
</dbReference>
<evidence type="ECO:0000256" key="1">
    <source>
        <dbReference type="SAM" id="Coils"/>
    </source>
</evidence>
<sequence length="768" mass="82704">MRRASASDADVCAVVGPDPAEVELRQQIESKDEEVSAAQGLCDPHELERGLSIDWNTNWRASTQASIRALSQRVDFLGYCGKLVSSRADSFYILSQRQSERLELGAQMEGVLAARIEKVEAAYLRMFEAQQAEAGKVHDLAIETGVLDATIKELKATNDKQKTRVLELEDVATHWRGESQDVAHRMEVYREDEVAALSAQVDTMRAERDAAQAERDAVRAERDDAQVQLRSAKAALLRSQYTVERLRARRNGMREDLSDMGAALRNAQEAQAASEARAQRLTERLAAVDFGDDDTGGERPLLDAGAEADDIIELHLRQADDVHRRLRQLVNDYNELREQRRSLEVQLARLQEQLDALADEHTQLVCEEAARAAERTSLAEQLSRAQTQLATQGRTNAIVQEQLSTWERELAVVREQLASASAAQEPPIAPPQAAGVRAPDEAASSSPQGGGAAGSRINAQRSAAEALSPARRSAAAGQRSSAGGGRVTAHQSASEAPRAAAAAAAAAAALTNRQASHGSANHGFHGAHCWDSAQRDELRTEVGYRGARIEQLQGQVAALLGQRDELVAEVERRGARTQELEAVSIQARNDALAAQQQDAHSVEQLQAMQAENAALTARNEALETFRDKLANAHATMAEQLADNARLQEQLASRDLEFFHLRTKLATRARELEGVLSAALHEPAAAAPAAAAAAPASPAPQGTCDGETARNAQPRSLSEPPRAAAAVDQASRGSADGAGPLLKTPWVRETREIAAAAKRAVESGPHPAP</sequence>
<organism evidence="3 4">
    <name type="scientific">Tribonema minus</name>
    <dbReference type="NCBI Taxonomy" id="303371"/>
    <lineage>
        <taxon>Eukaryota</taxon>
        <taxon>Sar</taxon>
        <taxon>Stramenopiles</taxon>
        <taxon>Ochrophyta</taxon>
        <taxon>PX clade</taxon>
        <taxon>Xanthophyceae</taxon>
        <taxon>Tribonematales</taxon>
        <taxon>Tribonemataceae</taxon>
        <taxon>Tribonema</taxon>
    </lineage>
</organism>
<evidence type="ECO:0000313" key="3">
    <source>
        <dbReference type="EMBL" id="KAG5177339.1"/>
    </source>
</evidence>
<evidence type="ECO:0000313" key="4">
    <source>
        <dbReference type="Proteomes" id="UP000664859"/>
    </source>
</evidence>
<name>A0A836C998_9STRA</name>
<feature type="compositionally biased region" description="Low complexity" evidence="2">
    <location>
        <begin position="690"/>
        <end position="699"/>
    </location>
</feature>
<evidence type="ECO:0000256" key="2">
    <source>
        <dbReference type="SAM" id="MobiDB-lite"/>
    </source>
</evidence>
<dbReference type="EMBL" id="JAFCMP010000526">
    <property type="protein sequence ID" value="KAG5177339.1"/>
    <property type="molecule type" value="Genomic_DNA"/>
</dbReference>
<keyword evidence="4" id="KW-1185">Reference proteome</keyword>
<keyword evidence="1" id="KW-0175">Coiled coil</keyword>
<accession>A0A836C998</accession>
<feature type="region of interest" description="Disordered" evidence="2">
    <location>
        <begin position="690"/>
        <end position="748"/>
    </location>
</feature>
<feature type="compositionally biased region" description="Low complexity" evidence="2">
    <location>
        <begin position="421"/>
        <end position="434"/>
    </location>
</feature>
<reference evidence="3" key="1">
    <citation type="submission" date="2021-02" db="EMBL/GenBank/DDBJ databases">
        <title>First Annotated Genome of the Yellow-green Alga Tribonema minus.</title>
        <authorList>
            <person name="Mahan K.M."/>
        </authorList>
    </citation>
    <scope>NUCLEOTIDE SEQUENCE</scope>
    <source>
        <strain evidence="3">UTEX B ZZ1240</strain>
    </source>
</reference>
<dbReference type="Gene3D" id="1.10.287.1490">
    <property type="match status" value="1"/>
</dbReference>